<proteinExistence type="predicted"/>
<dbReference type="OrthoDB" id="9809995at2"/>
<dbReference type="InterPro" id="IPR000905">
    <property type="entry name" value="Gcp-like_dom"/>
</dbReference>
<organism evidence="3 4">
    <name type="scientific">Tritonibacter horizontis</name>
    <dbReference type="NCBI Taxonomy" id="1768241"/>
    <lineage>
        <taxon>Bacteria</taxon>
        <taxon>Pseudomonadati</taxon>
        <taxon>Pseudomonadota</taxon>
        <taxon>Alphaproteobacteria</taxon>
        <taxon>Rhodobacterales</taxon>
        <taxon>Paracoccaceae</taxon>
        <taxon>Tritonibacter</taxon>
    </lineage>
</organism>
<protein>
    <submittedName>
        <fullName evidence="3">tRNA threonylcarbamoyladenosine biosynthesis protein TsaB</fullName>
    </submittedName>
</protein>
<dbReference type="NCBIfam" id="TIGR03725">
    <property type="entry name" value="T6A_YeaZ"/>
    <property type="match status" value="1"/>
</dbReference>
<evidence type="ECO:0000256" key="1">
    <source>
        <dbReference type="SAM" id="MobiDB-lite"/>
    </source>
</evidence>
<dbReference type="RefSeq" id="WP_068240480.1">
    <property type="nucleotide sequence ID" value="NZ_LPUY01000017.1"/>
</dbReference>
<keyword evidence="4" id="KW-1185">Reference proteome</keyword>
<sequence>MTDDPLILAFDTSAAHCAAALLRGPQILAQRQEDMAKGQAERLIPLLEEILAEGGASFGALSALAVGIGPGNFTGIRISVSAARGLALGLEVPAIGVSSLDAQAFGTDGLVVSSLDARREGLYVQVISSAAPASAPCHCTLDTLPADLPTTGAAPRCIGHRADEIAARCGGTVTAARYPVAEAIARVAASRIGRTDLPPPAPLYLRPADAAPSRDQPPVLLDD</sequence>
<feature type="domain" description="Gcp-like" evidence="2">
    <location>
        <begin position="35"/>
        <end position="125"/>
    </location>
</feature>
<reference evidence="3 4" key="1">
    <citation type="submission" date="2015-12" db="EMBL/GenBank/DDBJ databases">
        <title>Genome sequence of the marine Rhodobacteraceae strain O3.65, Candidatus Tritonibacter horizontis.</title>
        <authorList>
            <person name="Poehlein A."/>
            <person name="Giebel H.A."/>
            <person name="Voget S."/>
            <person name="Brinkhoff T."/>
        </authorList>
    </citation>
    <scope>NUCLEOTIDE SEQUENCE [LARGE SCALE GENOMIC DNA]</scope>
    <source>
        <strain evidence="3 4">O3.65</strain>
    </source>
</reference>
<evidence type="ECO:0000313" key="3">
    <source>
        <dbReference type="EMBL" id="KUP94398.1"/>
    </source>
</evidence>
<dbReference type="InterPro" id="IPR022496">
    <property type="entry name" value="T6A_TsaB"/>
</dbReference>
<accession>A0A132C1B3</accession>
<dbReference type="Pfam" id="PF00814">
    <property type="entry name" value="TsaD"/>
    <property type="match status" value="1"/>
</dbReference>
<dbReference type="InterPro" id="IPR043129">
    <property type="entry name" value="ATPase_NBD"/>
</dbReference>
<dbReference type="PANTHER" id="PTHR11735:SF11">
    <property type="entry name" value="TRNA THREONYLCARBAMOYLADENOSINE BIOSYNTHESIS PROTEIN TSAB"/>
    <property type="match status" value="1"/>
</dbReference>
<dbReference type="AlphaFoldDB" id="A0A132C1B3"/>
<feature type="region of interest" description="Disordered" evidence="1">
    <location>
        <begin position="198"/>
        <end position="223"/>
    </location>
</feature>
<dbReference type="Proteomes" id="UP000068382">
    <property type="component" value="Unassembled WGS sequence"/>
</dbReference>
<dbReference type="PATRIC" id="fig|1768241.3.peg.739"/>
<evidence type="ECO:0000259" key="2">
    <source>
        <dbReference type="Pfam" id="PF00814"/>
    </source>
</evidence>
<dbReference type="Gene3D" id="3.30.420.40">
    <property type="match status" value="2"/>
</dbReference>
<dbReference type="EMBL" id="LPUY01000017">
    <property type="protein sequence ID" value="KUP94398.1"/>
    <property type="molecule type" value="Genomic_DNA"/>
</dbReference>
<name>A0A132C1B3_9RHOB</name>
<gene>
    <name evidence="3" type="primary">tsaB</name>
    <name evidence="3" type="ORF">TRIHO_07170</name>
</gene>
<dbReference type="GO" id="GO:0005829">
    <property type="term" value="C:cytosol"/>
    <property type="evidence" value="ECO:0007669"/>
    <property type="project" value="TreeGrafter"/>
</dbReference>
<dbReference type="SUPFAM" id="SSF53067">
    <property type="entry name" value="Actin-like ATPase domain"/>
    <property type="match status" value="1"/>
</dbReference>
<dbReference type="PANTHER" id="PTHR11735">
    <property type="entry name" value="TRNA N6-ADENOSINE THREONYLCARBAMOYLTRANSFERASE"/>
    <property type="match status" value="1"/>
</dbReference>
<comment type="caution">
    <text evidence="3">The sequence shown here is derived from an EMBL/GenBank/DDBJ whole genome shotgun (WGS) entry which is preliminary data.</text>
</comment>
<evidence type="ECO:0000313" key="4">
    <source>
        <dbReference type="Proteomes" id="UP000068382"/>
    </source>
</evidence>
<dbReference type="GO" id="GO:0002949">
    <property type="term" value="P:tRNA threonylcarbamoyladenosine modification"/>
    <property type="evidence" value="ECO:0007669"/>
    <property type="project" value="InterPro"/>
</dbReference>